<dbReference type="AntiFam" id="ANF00064">
    <property type="entry name" value="Unclear, Possibly translation of poorly localized IS Element IS621"/>
</dbReference>
<comment type="caution">
    <text evidence="1">The sequence shown here is derived from an EMBL/GenBank/DDBJ whole genome shotgun (WGS) entry which is preliminary data.</text>
</comment>
<dbReference type="Proteomes" id="UP000005056">
    <property type="component" value="Unassembled WGS sequence"/>
</dbReference>
<organism evidence="1 2">
    <name type="scientific">Escherichia coli MS 85-1</name>
    <dbReference type="NCBI Taxonomy" id="679202"/>
    <lineage>
        <taxon>Bacteria</taxon>
        <taxon>Pseudomonadati</taxon>
        <taxon>Pseudomonadota</taxon>
        <taxon>Gammaproteobacteria</taxon>
        <taxon>Enterobacterales</taxon>
        <taxon>Enterobacteriaceae</taxon>
        <taxon>Escherichia</taxon>
    </lineage>
</organism>
<gene>
    <name evidence="1" type="ORF">HMPREF9350_02524</name>
</gene>
<evidence type="ECO:0000313" key="2">
    <source>
        <dbReference type="Proteomes" id="UP000005056"/>
    </source>
</evidence>
<evidence type="ECO:0000313" key="1">
    <source>
        <dbReference type="EMBL" id="EFU35457.1"/>
    </source>
</evidence>
<dbReference type="EMBL" id="ADWQ01000009">
    <property type="protein sequence ID" value="EFU35457.1"/>
    <property type="molecule type" value="Genomic_DNA"/>
</dbReference>
<reference evidence="1 2" key="1">
    <citation type="submission" date="2010-09" db="EMBL/GenBank/DDBJ databases">
        <authorList>
            <person name="Weinstock G."/>
            <person name="Sodergren E."/>
            <person name="Clifton S."/>
            <person name="Fulton L."/>
            <person name="Fulton B."/>
            <person name="Courtney L."/>
            <person name="Fronick C."/>
            <person name="Harrison M."/>
            <person name="Strong C."/>
            <person name="Farmer C."/>
            <person name="Delahaunty K."/>
            <person name="Markovic C."/>
            <person name="Hall O."/>
            <person name="Minx P."/>
            <person name="Tomlinson C."/>
            <person name="Mitreva M."/>
            <person name="Hou S."/>
            <person name="Chen J."/>
            <person name="Wollam A."/>
            <person name="Pepin K.H."/>
            <person name="Johnson M."/>
            <person name="Bhonagiri V."/>
            <person name="Zhang X."/>
            <person name="Suruliraj S."/>
            <person name="Warren W."/>
            <person name="Chinwalla A."/>
            <person name="Mardis E.R."/>
            <person name="Wilson R.K."/>
        </authorList>
    </citation>
    <scope>NUCLEOTIDE SEQUENCE [LARGE SCALE GENOMIC DNA]</scope>
    <source>
        <strain evidence="1 2">MS 85-1</strain>
    </source>
</reference>
<protein>
    <submittedName>
        <fullName evidence="1">Uncharacterized protein</fullName>
    </submittedName>
</protein>
<name>A0AAN3MAE9_ECOLX</name>
<accession>A0AAN3MAE9</accession>
<proteinExistence type="predicted"/>
<sequence length="45" mass="4862">MPDALRLSGLHRALKLNGFAMNCRPDKAFTPHPARATNASTATCH</sequence>
<dbReference type="AlphaFoldDB" id="A0AAN3MAE9"/>